<feature type="transmembrane region" description="Helical" evidence="6">
    <location>
        <begin position="71"/>
        <end position="93"/>
    </location>
</feature>
<name>A0ABN0BDK1_9HELI</name>
<evidence type="ECO:0000313" key="9">
    <source>
        <dbReference type="Proteomes" id="UP000005755"/>
    </source>
</evidence>
<dbReference type="PANTHER" id="PTHR38459">
    <property type="entry name" value="PROPHAGE BACTOPRENOL-LINKED GLUCOSE TRANSLOCASE HOMOLOG"/>
    <property type="match status" value="1"/>
</dbReference>
<evidence type="ECO:0000313" key="8">
    <source>
        <dbReference type="EMBL" id="EFR47604.1"/>
    </source>
</evidence>
<dbReference type="Proteomes" id="UP000005755">
    <property type="component" value="Unassembled WGS sequence"/>
</dbReference>
<evidence type="ECO:0000256" key="2">
    <source>
        <dbReference type="ARBA" id="ARBA00009399"/>
    </source>
</evidence>
<accession>A0ABN0BDK1</accession>
<dbReference type="InterPro" id="IPR007267">
    <property type="entry name" value="GtrA_DPMS_TM"/>
</dbReference>
<dbReference type="EMBL" id="DS990394">
    <property type="protein sequence ID" value="EFR47604.1"/>
    <property type="molecule type" value="Genomic_DNA"/>
</dbReference>
<dbReference type="PANTHER" id="PTHR38459:SF1">
    <property type="entry name" value="PROPHAGE BACTOPRENOL-LINKED GLUCOSE TRANSLOCASE HOMOLOG"/>
    <property type="match status" value="1"/>
</dbReference>
<dbReference type="InterPro" id="IPR051401">
    <property type="entry name" value="GtrA_CellWall_Glycosyl"/>
</dbReference>
<comment type="similarity">
    <text evidence="2">Belongs to the GtrA family.</text>
</comment>
<evidence type="ECO:0000256" key="5">
    <source>
        <dbReference type="ARBA" id="ARBA00023136"/>
    </source>
</evidence>
<reference evidence="9" key="1">
    <citation type="journal article" date="2014" name="Genome Announc.">
        <title>Draft genome sequences of six enterohepatic helicobacter species isolated from humans and one from rhesus macaques.</title>
        <authorList>
            <person name="Shen Z."/>
            <person name="Sheh A."/>
            <person name="Young S.K."/>
            <person name="Abouelliel A."/>
            <person name="Ward D.V."/>
            <person name="Earl A.M."/>
            <person name="Fox J.G."/>
        </authorList>
    </citation>
    <scope>NUCLEOTIDE SEQUENCE [LARGE SCALE GENOMIC DNA]</scope>
    <source>
        <strain evidence="9">CCUG 18818</strain>
    </source>
</reference>
<feature type="transmembrane region" description="Helical" evidence="6">
    <location>
        <begin position="132"/>
        <end position="154"/>
    </location>
</feature>
<keyword evidence="3 6" id="KW-0812">Transmembrane</keyword>
<evidence type="ECO:0000256" key="3">
    <source>
        <dbReference type="ARBA" id="ARBA00022692"/>
    </source>
</evidence>
<keyword evidence="4 6" id="KW-1133">Transmembrane helix</keyword>
<organism evidence="8 9">
    <name type="scientific">Helicobacter cinaedi CCUG 18818 = ATCC BAA-847</name>
    <dbReference type="NCBI Taxonomy" id="537971"/>
    <lineage>
        <taxon>Bacteria</taxon>
        <taxon>Pseudomonadati</taxon>
        <taxon>Campylobacterota</taxon>
        <taxon>Epsilonproteobacteria</taxon>
        <taxon>Campylobacterales</taxon>
        <taxon>Helicobacteraceae</taxon>
        <taxon>Helicobacter</taxon>
    </lineage>
</organism>
<proteinExistence type="inferred from homology"/>
<feature type="transmembrane region" description="Helical" evidence="6">
    <location>
        <begin position="160"/>
        <end position="181"/>
    </location>
</feature>
<sequence length="218" mass="24985">MILYLVEKILMRWNLVRIIRKACCVKRSEIYCHTEAFEGEVSNVESKQDFSPMAQNDKTLDSKTHKSLKQLIVFFCIGGGITLLELLGFYILYKIFGVHYILASLIMFVLASGIGVWLYRRFVFGGTHLHRGLEVGLTYLINTIGIGLNTLILWLCVEFLGFEAIVAKILASLLVAFYGFYARKLVIYRKEPKFYFYTKSPAPAHKGVDSKFIKKECQ</sequence>
<keyword evidence="9" id="KW-1185">Reference proteome</keyword>
<gene>
    <name evidence="8" type="ORF">HCCG_02153</name>
</gene>
<protein>
    <recommendedName>
        <fullName evidence="7">GtrA/DPMS transmembrane domain-containing protein</fullName>
    </recommendedName>
</protein>
<feature type="domain" description="GtrA/DPMS transmembrane" evidence="7">
    <location>
        <begin position="74"/>
        <end position="187"/>
    </location>
</feature>
<comment type="subcellular location">
    <subcellularLocation>
        <location evidence="1">Membrane</location>
        <topology evidence="1">Multi-pass membrane protein</topology>
    </subcellularLocation>
</comment>
<keyword evidence="5 6" id="KW-0472">Membrane</keyword>
<dbReference type="Pfam" id="PF04138">
    <property type="entry name" value="GtrA_DPMS_TM"/>
    <property type="match status" value="1"/>
</dbReference>
<evidence type="ECO:0000256" key="6">
    <source>
        <dbReference type="SAM" id="Phobius"/>
    </source>
</evidence>
<evidence type="ECO:0000256" key="4">
    <source>
        <dbReference type="ARBA" id="ARBA00022989"/>
    </source>
</evidence>
<evidence type="ECO:0000256" key="1">
    <source>
        <dbReference type="ARBA" id="ARBA00004141"/>
    </source>
</evidence>
<evidence type="ECO:0000259" key="7">
    <source>
        <dbReference type="Pfam" id="PF04138"/>
    </source>
</evidence>
<feature type="transmembrane region" description="Helical" evidence="6">
    <location>
        <begin position="99"/>
        <end position="120"/>
    </location>
</feature>